<evidence type="ECO:0000256" key="3">
    <source>
        <dbReference type="ARBA" id="ARBA00022553"/>
    </source>
</evidence>
<evidence type="ECO:0000256" key="4">
    <source>
        <dbReference type="ARBA" id="ARBA00022679"/>
    </source>
</evidence>
<keyword evidence="7" id="KW-0067">ATP-binding</keyword>
<feature type="domain" description="DUF7134" evidence="12">
    <location>
        <begin position="9"/>
        <end position="164"/>
    </location>
</feature>
<keyword evidence="8" id="KW-0902">Two-component regulatory system</keyword>
<accession>A0AAC9HMQ3</accession>
<dbReference type="KEGG" id="ahm:TL08_06825"/>
<dbReference type="Gene3D" id="3.30.565.10">
    <property type="entry name" value="Histidine kinase-like ATPase, C-terminal domain"/>
    <property type="match status" value="1"/>
</dbReference>
<keyword evidence="3" id="KW-0597">Phosphoprotein</keyword>
<dbReference type="EC" id="2.7.13.3" evidence="2"/>
<dbReference type="EMBL" id="CP014859">
    <property type="protein sequence ID" value="AOS62187.1"/>
    <property type="molecule type" value="Genomic_DNA"/>
</dbReference>
<sequence length="384" mass="41927">MINRRRVLESWRRLDVVVRDLPVALLLACASLMPAFHSHGTRLGGIPDRPFDALALAAVLLQCLPLAFRRRIPTGCLYLTAIGLCIDQIAGYHTLAGTGFSLAVLSAGAHIQQYRRSTALVLSVGYVLLTIVFNQLGYGEPLGEFVTFYLAVVLVWFIGVWWRRTRAAEAERRRLIAEETRTAERTRIARELHDVVTHHVTSMVVQAEAARYLTAAPDRLDQSLTSVATTGRRAITDLRHLLDVLNPDYDTEAGSPPAASLHTLVEQTRQAGQPVEFIQEGKPVEQAGSAYLVVYRVVQEALTNALKYAKGARTSVQVQHAEDEITVEIGTDDSGSRAASLGGSGRGLTGLRDRVDVLGGDFQAGQRPGGGFFVRVRIPAENPS</sequence>
<dbReference type="Pfam" id="PF23539">
    <property type="entry name" value="DUF7134"/>
    <property type="match status" value="1"/>
</dbReference>
<evidence type="ECO:0000313" key="13">
    <source>
        <dbReference type="EMBL" id="AOS62187.1"/>
    </source>
</evidence>
<keyword evidence="5" id="KW-0547">Nucleotide-binding</keyword>
<dbReference type="Pfam" id="PF02518">
    <property type="entry name" value="HATPase_c"/>
    <property type="match status" value="1"/>
</dbReference>
<organism evidence="13 14">
    <name type="scientific">Actinoalloteichus hymeniacidonis</name>
    <dbReference type="NCBI Taxonomy" id="340345"/>
    <lineage>
        <taxon>Bacteria</taxon>
        <taxon>Bacillati</taxon>
        <taxon>Actinomycetota</taxon>
        <taxon>Actinomycetes</taxon>
        <taxon>Pseudonocardiales</taxon>
        <taxon>Pseudonocardiaceae</taxon>
        <taxon>Actinoalloteichus</taxon>
    </lineage>
</organism>
<protein>
    <recommendedName>
        <fullName evidence="2">histidine kinase</fullName>
        <ecNumber evidence="2">2.7.13.3</ecNumber>
    </recommendedName>
</protein>
<keyword evidence="9" id="KW-1133">Transmembrane helix</keyword>
<keyword evidence="4" id="KW-0808">Transferase</keyword>
<dbReference type="GO" id="GO:0005524">
    <property type="term" value="F:ATP binding"/>
    <property type="evidence" value="ECO:0007669"/>
    <property type="project" value="UniProtKB-KW"/>
</dbReference>
<dbReference type="SUPFAM" id="SSF55874">
    <property type="entry name" value="ATPase domain of HSP90 chaperone/DNA topoisomerase II/histidine kinase"/>
    <property type="match status" value="1"/>
</dbReference>
<dbReference type="InterPro" id="IPR011712">
    <property type="entry name" value="Sig_transdc_His_kin_sub3_dim/P"/>
</dbReference>
<dbReference type="AlphaFoldDB" id="A0AAC9HMQ3"/>
<dbReference type="Proteomes" id="UP000095210">
    <property type="component" value="Chromosome"/>
</dbReference>
<dbReference type="Gene3D" id="1.20.5.1930">
    <property type="match status" value="1"/>
</dbReference>
<evidence type="ECO:0000256" key="5">
    <source>
        <dbReference type="ARBA" id="ARBA00022741"/>
    </source>
</evidence>
<dbReference type="RefSeq" id="WP_069847450.1">
    <property type="nucleotide sequence ID" value="NZ_CP014859.1"/>
</dbReference>
<evidence type="ECO:0000256" key="1">
    <source>
        <dbReference type="ARBA" id="ARBA00000085"/>
    </source>
</evidence>
<feature type="transmembrane region" description="Helical" evidence="9">
    <location>
        <begin position="21"/>
        <end position="39"/>
    </location>
</feature>
<evidence type="ECO:0000256" key="6">
    <source>
        <dbReference type="ARBA" id="ARBA00022777"/>
    </source>
</evidence>
<evidence type="ECO:0000256" key="2">
    <source>
        <dbReference type="ARBA" id="ARBA00012438"/>
    </source>
</evidence>
<dbReference type="CDD" id="cd16917">
    <property type="entry name" value="HATPase_UhpB-NarQ-NarX-like"/>
    <property type="match status" value="1"/>
</dbReference>
<evidence type="ECO:0000256" key="9">
    <source>
        <dbReference type="SAM" id="Phobius"/>
    </source>
</evidence>
<evidence type="ECO:0000259" key="10">
    <source>
        <dbReference type="Pfam" id="PF02518"/>
    </source>
</evidence>
<dbReference type="GO" id="GO:0016020">
    <property type="term" value="C:membrane"/>
    <property type="evidence" value="ECO:0007669"/>
    <property type="project" value="InterPro"/>
</dbReference>
<evidence type="ECO:0000259" key="11">
    <source>
        <dbReference type="Pfam" id="PF07730"/>
    </source>
</evidence>
<feature type="transmembrane region" description="Helical" evidence="9">
    <location>
        <begin position="119"/>
        <end position="139"/>
    </location>
</feature>
<feature type="domain" description="Signal transduction histidine kinase subgroup 3 dimerisation and phosphoacceptor" evidence="11">
    <location>
        <begin position="184"/>
        <end position="248"/>
    </location>
</feature>
<evidence type="ECO:0000256" key="8">
    <source>
        <dbReference type="ARBA" id="ARBA00023012"/>
    </source>
</evidence>
<evidence type="ECO:0000259" key="12">
    <source>
        <dbReference type="Pfam" id="PF23539"/>
    </source>
</evidence>
<feature type="domain" description="Histidine kinase/HSP90-like ATPase" evidence="10">
    <location>
        <begin position="294"/>
        <end position="381"/>
    </location>
</feature>
<dbReference type="PANTHER" id="PTHR24421:SF10">
    <property type="entry name" value="NITRATE_NITRITE SENSOR PROTEIN NARQ"/>
    <property type="match status" value="1"/>
</dbReference>
<dbReference type="PANTHER" id="PTHR24421">
    <property type="entry name" value="NITRATE/NITRITE SENSOR PROTEIN NARX-RELATED"/>
    <property type="match status" value="1"/>
</dbReference>
<keyword evidence="9" id="KW-0472">Membrane</keyword>
<keyword evidence="9" id="KW-0812">Transmembrane</keyword>
<dbReference type="InterPro" id="IPR055558">
    <property type="entry name" value="DUF7134"/>
</dbReference>
<keyword evidence="14" id="KW-1185">Reference proteome</keyword>
<evidence type="ECO:0000256" key="7">
    <source>
        <dbReference type="ARBA" id="ARBA00022840"/>
    </source>
</evidence>
<comment type="catalytic activity">
    <reaction evidence="1">
        <text>ATP + protein L-histidine = ADP + protein N-phospho-L-histidine.</text>
        <dbReference type="EC" id="2.7.13.3"/>
    </reaction>
</comment>
<dbReference type="GO" id="GO:0000155">
    <property type="term" value="F:phosphorelay sensor kinase activity"/>
    <property type="evidence" value="ECO:0007669"/>
    <property type="project" value="InterPro"/>
</dbReference>
<dbReference type="Pfam" id="PF07730">
    <property type="entry name" value="HisKA_3"/>
    <property type="match status" value="1"/>
</dbReference>
<evidence type="ECO:0000313" key="14">
    <source>
        <dbReference type="Proteomes" id="UP000095210"/>
    </source>
</evidence>
<name>A0AAC9HMQ3_9PSEU</name>
<keyword evidence="6 13" id="KW-0418">Kinase</keyword>
<dbReference type="InterPro" id="IPR036890">
    <property type="entry name" value="HATPase_C_sf"/>
</dbReference>
<proteinExistence type="predicted"/>
<feature type="transmembrane region" description="Helical" evidence="9">
    <location>
        <begin position="145"/>
        <end position="162"/>
    </location>
</feature>
<dbReference type="InterPro" id="IPR050482">
    <property type="entry name" value="Sensor_HK_TwoCompSys"/>
</dbReference>
<gene>
    <name evidence="13" type="ORF">TL08_06825</name>
</gene>
<dbReference type="InterPro" id="IPR003594">
    <property type="entry name" value="HATPase_dom"/>
</dbReference>
<reference evidence="14" key="1">
    <citation type="submission" date="2016-03" db="EMBL/GenBank/DDBJ databases">
        <title>Complete genome sequence of the type strain Actinoalloteichus hymeniacidonis DSM 45092.</title>
        <authorList>
            <person name="Schaffert L."/>
            <person name="Albersmeier A."/>
            <person name="Winkler A."/>
            <person name="Kalinowski J."/>
            <person name="Zotchev S."/>
            <person name="Ruckert C."/>
        </authorList>
    </citation>
    <scope>NUCLEOTIDE SEQUENCE [LARGE SCALE GENOMIC DNA]</scope>
    <source>
        <strain evidence="14">HPA177(T) (DSM 45092(T))</strain>
    </source>
</reference>
<dbReference type="GO" id="GO:0046983">
    <property type="term" value="F:protein dimerization activity"/>
    <property type="evidence" value="ECO:0007669"/>
    <property type="project" value="InterPro"/>
</dbReference>